<protein>
    <submittedName>
        <fullName evidence="1">Uncharacterized protein</fullName>
    </submittedName>
</protein>
<keyword evidence="2" id="KW-1185">Reference proteome</keyword>
<reference evidence="1 2" key="1">
    <citation type="journal article" date="2019" name="Int. J. Syst. Evol. Microbiol.">
        <title>The Global Catalogue of Microorganisms (GCM) 10K type strain sequencing project: providing services to taxonomists for standard genome sequencing and annotation.</title>
        <authorList>
            <consortium name="The Broad Institute Genomics Platform"/>
            <consortium name="The Broad Institute Genome Sequencing Center for Infectious Disease"/>
            <person name="Wu L."/>
            <person name="Ma J."/>
        </authorList>
    </citation>
    <scope>NUCLEOTIDE SEQUENCE [LARGE SCALE GENOMIC DNA]</scope>
    <source>
        <strain evidence="1 2">DT92</strain>
    </source>
</reference>
<evidence type="ECO:0000313" key="2">
    <source>
        <dbReference type="Proteomes" id="UP001596368"/>
    </source>
</evidence>
<name>A0ABD5XMB5_9EURY</name>
<sequence length="98" mass="10497">MHAASRPLTRRTLQAAAASFGRDAPRAGSGRVDLADLLADPYADPHDAEYRLARAERRLFAAGDRRAVFLTVYGAVTSRVRRELTGSASPTPSGSART</sequence>
<comment type="caution">
    <text evidence="1">The sequence shown here is derived from an EMBL/GenBank/DDBJ whole genome shotgun (WGS) entry which is preliminary data.</text>
</comment>
<gene>
    <name evidence="1" type="ORF">ACFQRB_05740</name>
</gene>
<dbReference type="EMBL" id="JBHSZG010000001">
    <property type="protein sequence ID" value="MFC7136199.1"/>
    <property type="molecule type" value="Genomic_DNA"/>
</dbReference>
<dbReference type="AlphaFoldDB" id="A0ABD5XMB5"/>
<organism evidence="1 2">
    <name type="scientific">Halobaculum litoreum</name>
    <dbReference type="NCBI Taxonomy" id="3031998"/>
    <lineage>
        <taxon>Archaea</taxon>
        <taxon>Methanobacteriati</taxon>
        <taxon>Methanobacteriota</taxon>
        <taxon>Stenosarchaea group</taxon>
        <taxon>Halobacteria</taxon>
        <taxon>Halobacteriales</taxon>
        <taxon>Haloferacaceae</taxon>
        <taxon>Halobaculum</taxon>
    </lineage>
</organism>
<dbReference type="GeneID" id="81122314"/>
<dbReference type="RefSeq" id="WP_284014699.1">
    <property type="nucleotide sequence ID" value="NZ_CP126156.1"/>
</dbReference>
<accession>A0ABD5XMB5</accession>
<proteinExistence type="predicted"/>
<evidence type="ECO:0000313" key="1">
    <source>
        <dbReference type="EMBL" id="MFC7136199.1"/>
    </source>
</evidence>
<dbReference type="Proteomes" id="UP001596368">
    <property type="component" value="Unassembled WGS sequence"/>
</dbReference>